<proteinExistence type="predicted"/>
<keyword evidence="2" id="KW-1185">Reference proteome</keyword>
<organism evidence="1 2">
    <name type="scientific">Turnera subulata</name>
    <dbReference type="NCBI Taxonomy" id="218843"/>
    <lineage>
        <taxon>Eukaryota</taxon>
        <taxon>Viridiplantae</taxon>
        <taxon>Streptophyta</taxon>
        <taxon>Embryophyta</taxon>
        <taxon>Tracheophyta</taxon>
        <taxon>Spermatophyta</taxon>
        <taxon>Magnoliopsida</taxon>
        <taxon>eudicotyledons</taxon>
        <taxon>Gunneridae</taxon>
        <taxon>Pentapetalae</taxon>
        <taxon>rosids</taxon>
        <taxon>fabids</taxon>
        <taxon>Malpighiales</taxon>
        <taxon>Passifloraceae</taxon>
        <taxon>Turnera</taxon>
    </lineage>
</organism>
<reference evidence="1" key="1">
    <citation type="submission" date="2022-02" db="EMBL/GenBank/DDBJ databases">
        <authorList>
            <person name="Henning P.M."/>
            <person name="McCubbin A.G."/>
            <person name="Shore J.S."/>
        </authorList>
    </citation>
    <scope>NUCLEOTIDE SEQUENCE</scope>
    <source>
        <strain evidence="1">F60SS</strain>
        <tissue evidence="1">Leaves</tissue>
    </source>
</reference>
<dbReference type="EMBL" id="JAKUCV010001240">
    <property type="protein sequence ID" value="KAJ4847162.1"/>
    <property type="molecule type" value="Genomic_DNA"/>
</dbReference>
<comment type="caution">
    <text evidence="1">The sequence shown here is derived from an EMBL/GenBank/DDBJ whole genome shotgun (WGS) entry which is preliminary data.</text>
</comment>
<sequence>MNCFAKVETLIGERDKLESLFSEAAEVMKSTGRQNAEVEATLKKLKKEQFIHRFSFFLIQERLVNVTRDLSKTEKEVEEAIYYRIEEFGRQHLDDHDQSWSDDDHPDRVSVGLPEELYWNKKNV</sequence>
<evidence type="ECO:0000313" key="1">
    <source>
        <dbReference type="EMBL" id="KAJ4847162.1"/>
    </source>
</evidence>
<reference evidence="1" key="2">
    <citation type="journal article" date="2023" name="Plants (Basel)">
        <title>Annotation of the Turnera subulata (Passifloraceae) Draft Genome Reveals the S-Locus Evolved after the Divergence of Turneroideae from Passifloroideae in a Stepwise Manner.</title>
        <authorList>
            <person name="Henning P.M."/>
            <person name="Roalson E.H."/>
            <person name="Mir W."/>
            <person name="McCubbin A.G."/>
            <person name="Shore J.S."/>
        </authorList>
    </citation>
    <scope>NUCLEOTIDE SEQUENCE</scope>
    <source>
        <strain evidence="1">F60SS</strain>
    </source>
</reference>
<name>A0A9Q0GE65_9ROSI</name>
<dbReference type="Proteomes" id="UP001141552">
    <property type="component" value="Unassembled WGS sequence"/>
</dbReference>
<protein>
    <submittedName>
        <fullName evidence="1">Uncharacterized protein</fullName>
    </submittedName>
</protein>
<accession>A0A9Q0GE65</accession>
<dbReference type="AlphaFoldDB" id="A0A9Q0GE65"/>
<gene>
    <name evidence="1" type="ORF">Tsubulata_045749</name>
</gene>
<evidence type="ECO:0000313" key="2">
    <source>
        <dbReference type="Proteomes" id="UP001141552"/>
    </source>
</evidence>